<dbReference type="AlphaFoldDB" id="A0ABD2PVA3"/>
<dbReference type="PANTHER" id="PTHR10110:SF187">
    <property type="entry name" value="SODIUM_HYDROGEN EXCHANGER"/>
    <property type="match status" value="1"/>
</dbReference>
<keyword evidence="12 13" id="KW-0739">Sodium transport</keyword>
<feature type="transmembrane region" description="Helical" evidence="14">
    <location>
        <begin position="383"/>
        <end position="404"/>
    </location>
</feature>
<evidence type="ECO:0000256" key="11">
    <source>
        <dbReference type="ARBA" id="ARBA00023136"/>
    </source>
</evidence>
<protein>
    <recommendedName>
        <fullName evidence="13">Sodium/hydrogen exchanger</fullName>
    </recommendedName>
</protein>
<sequence>MTASDLQDACNQYDNDIIETQTADKLETEHRKDNLILLAYVILLILSVLTVWAFKHRRVKYIHSSGLAIIYGLIAGSIIRFGLNPEVYSSATYNLKAPSSKFSCNELIPPQKMVLRINVSDIFPKNATEDRLLYYLYSFERSTKSLNISDNTADFRPEIFFNILLPPIIFTAGYSMKKRHFFRNIGAICTYAFMGTAIAAFSIASFCFGLTRMIPAISSKLSFVDCVLFGSMISATDPVTVLAIFNELNVDSDLYALVFGESIFNDAVAIALTHAVENYNKIGSLGISAVMPTIGSFCTMFTGSLAIGVFTGLITSLLTKFTDIKAHPLLETSLFVLMSYSTFLLAEGIGYTGIVSVLFCGIIQGHYTYNNLSKPSKVWTKDFFELLNFLSENFIFAYLGVATFTFRDHYWRIDFIFIAILGCVLARAIQIYSLSFLVNGIRHLQAYGCRKAPLTTATQPRFSPERSPKEMGTYSQWVDETSFHDKPETVDFPENNVCIPLSHQHMLLFAGLRGAMAFSLAARNASTYMRQMFFSTTLVIVMISVLICGSLVSPVMQWLKIRVGFEQSSEDDSDYDPAAIATKRTEQERHYRERNGCWRMWSSFDSRYLKPFLTNSVPTLVDTLPGCCKRIGLLLTTEEQRQLAETAMHHDLEHRDIENAGYSNEESMVSSTTISNPRQERESSLLLDDLTLYHINDQQVLVNVRKATFQNQNPSS</sequence>
<dbReference type="NCBIfam" id="TIGR00840">
    <property type="entry name" value="b_cpa1"/>
    <property type="match status" value="1"/>
</dbReference>
<dbReference type="GO" id="GO:0006814">
    <property type="term" value="P:sodium ion transport"/>
    <property type="evidence" value="ECO:0007669"/>
    <property type="project" value="UniProtKB-KW"/>
</dbReference>
<dbReference type="PRINTS" id="PR01088">
    <property type="entry name" value="NAHEXCHNGR6"/>
</dbReference>
<evidence type="ECO:0000256" key="10">
    <source>
        <dbReference type="ARBA" id="ARBA00023065"/>
    </source>
</evidence>
<comment type="caution">
    <text evidence="16">The sequence shown here is derived from an EMBL/GenBank/DDBJ whole genome shotgun (WGS) entry which is preliminary data.</text>
</comment>
<organism evidence="16 17">
    <name type="scientific">Cichlidogyrus casuarinus</name>
    <dbReference type="NCBI Taxonomy" id="1844966"/>
    <lineage>
        <taxon>Eukaryota</taxon>
        <taxon>Metazoa</taxon>
        <taxon>Spiralia</taxon>
        <taxon>Lophotrochozoa</taxon>
        <taxon>Platyhelminthes</taxon>
        <taxon>Monogenea</taxon>
        <taxon>Monopisthocotylea</taxon>
        <taxon>Dactylogyridea</taxon>
        <taxon>Ancyrocephalidae</taxon>
        <taxon>Cichlidogyrus</taxon>
    </lineage>
</organism>
<feature type="transmembrane region" description="Helical" evidence="14">
    <location>
        <begin position="410"/>
        <end position="429"/>
    </location>
</feature>
<keyword evidence="7" id="KW-0967">Endosome</keyword>
<keyword evidence="10 13" id="KW-0406">Ion transport</keyword>
<evidence type="ECO:0000256" key="4">
    <source>
        <dbReference type="ARBA" id="ARBA00022448"/>
    </source>
</evidence>
<keyword evidence="5" id="KW-1003">Cell membrane</keyword>
<feature type="domain" description="Cation/H+ exchanger transmembrane" evidence="15">
    <location>
        <begin position="46"/>
        <end position="558"/>
    </location>
</feature>
<evidence type="ECO:0000256" key="9">
    <source>
        <dbReference type="ARBA" id="ARBA00023053"/>
    </source>
</evidence>
<feature type="transmembrane region" description="Helical" evidence="14">
    <location>
        <begin position="188"/>
        <end position="211"/>
    </location>
</feature>
<proteinExistence type="inferred from homology"/>
<dbReference type="Pfam" id="PF00999">
    <property type="entry name" value="Na_H_Exchanger"/>
    <property type="match status" value="1"/>
</dbReference>
<accession>A0ABD2PVA3</accession>
<comment type="subcellular location">
    <subcellularLocation>
        <location evidence="2">Cell membrane</location>
        <topology evidence="2">Multi-pass membrane protein</topology>
    </subcellularLocation>
    <subcellularLocation>
        <location evidence="1">Recycling endosome membrane</location>
        <topology evidence="1">Multi-pass membrane protein</topology>
    </subcellularLocation>
</comment>
<dbReference type="GO" id="GO:0055038">
    <property type="term" value="C:recycling endosome membrane"/>
    <property type="evidence" value="ECO:0007669"/>
    <property type="project" value="UniProtKB-SubCell"/>
</dbReference>
<evidence type="ECO:0000256" key="3">
    <source>
        <dbReference type="ARBA" id="ARBA00007367"/>
    </source>
</evidence>
<dbReference type="Gene3D" id="6.10.140.1330">
    <property type="match status" value="1"/>
</dbReference>
<feature type="transmembrane region" description="Helical" evidence="14">
    <location>
        <begin position="159"/>
        <end position="176"/>
    </location>
</feature>
<dbReference type="InterPro" id="IPR018422">
    <property type="entry name" value="Cation/H_exchanger_CPA1"/>
</dbReference>
<evidence type="ECO:0000256" key="13">
    <source>
        <dbReference type="RuleBase" id="RU003722"/>
    </source>
</evidence>
<dbReference type="GO" id="GO:0005886">
    <property type="term" value="C:plasma membrane"/>
    <property type="evidence" value="ECO:0007669"/>
    <property type="project" value="UniProtKB-SubCell"/>
</dbReference>
<dbReference type="InterPro" id="IPR002090">
    <property type="entry name" value="NHE-6/7/9"/>
</dbReference>
<evidence type="ECO:0000256" key="8">
    <source>
        <dbReference type="ARBA" id="ARBA00022989"/>
    </source>
</evidence>
<evidence type="ECO:0000256" key="6">
    <source>
        <dbReference type="ARBA" id="ARBA00022692"/>
    </source>
</evidence>
<reference evidence="16 17" key="1">
    <citation type="submission" date="2024-11" db="EMBL/GenBank/DDBJ databases">
        <title>Adaptive evolution of stress response genes in parasites aligns with host niche diversity.</title>
        <authorList>
            <person name="Hahn C."/>
            <person name="Resl P."/>
        </authorList>
    </citation>
    <scope>NUCLEOTIDE SEQUENCE [LARGE SCALE GENOMIC DNA]</scope>
    <source>
        <strain evidence="16">EGGRZ-B1_66</strain>
        <tissue evidence="16">Body</tissue>
    </source>
</reference>
<evidence type="ECO:0000259" key="15">
    <source>
        <dbReference type="Pfam" id="PF00999"/>
    </source>
</evidence>
<keyword evidence="8 14" id="KW-1133">Transmembrane helix</keyword>
<feature type="transmembrane region" description="Helical" evidence="14">
    <location>
        <begin position="297"/>
        <end position="318"/>
    </location>
</feature>
<evidence type="ECO:0000256" key="2">
    <source>
        <dbReference type="ARBA" id="ARBA00004651"/>
    </source>
</evidence>
<feature type="transmembrane region" description="Helical" evidence="14">
    <location>
        <begin position="254"/>
        <end position="276"/>
    </location>
</feature>
<evidence type="ECO:0000256" key="14">
    <source>
        <dbReference type="SAM" id="Phobius"/>
    </source>
</evidence>
<keyword evidence="11 14" id="KW-0472">Membrane</keyword>
<feature type="transmembrane region" description="Helical" evidence="14">
    <location>
        <begin position="338"/>
        <end position="363"/>
    </location>
</feature>
<evidence type="ECO:0000313" key="16">
    <source>
        <dbReference type="EMBL" id="KAL3311387.1"/>
    </source>
</evidence>
<evidence type="ECO:0000256" key="5">
    <source>
        <dbReference type="ARBA" id="ARBA00022475"/>
    </source>
</evidence>
<name>A0ABD2PVA3_9PLAT</name>
<feature type="transmembrane region" description="Helical" evidence="14">
    <location>
        <begin position="532"/>
        <end position="552"/>
    </location>
</feature>
<dbReference type="PRINTS" id="PR01084">
    <property type="entry name" value="NAHEXCHNGR"/>
</dbReference>
<gene>
    <name evidence="16" type="primary">NHE3</name>
    <name evidence="16" type="ORF">Ciccas_010032</name>
</gene>
<feature type="transmembrane region" description="Helical" evidence="14">
    <location>
        <begin position="35"/>
        <end position="54"/>
    </location>
</feature>
<keyword evidence="9" id="KW-0915">Sodium</keyword>
<keyword evidence="4 13" id="KW-0813">Transport</keyword>
<evidence type="ECO:0000256" key="7">
    <source>
        <dbReference type="ARBA" id="ARBA00022753"/>
    </source>
</evidence>
<evidence type="ECO:0000256" key="12">
    <source>
        <dbReference type="ARBA" id="ARBA00023201"/>
    </source>
</evidence>
<keyword evidence="13" id="KW-0050">Antiport</keyword>
<dbReference type="PANTHER" id="PTHR10110">
    <property type="entry name" value="SODIUM/HYDROGEN EXCHANGER"/>
    <property type="match status" value="1"/>
</dbReference>
<evidence type="ECO:0000313" key="17">
    <source>
        <dbReference type="Proteomes" id="UP001626550"/>
    </source>
</evidence>
<dbReference type="Proteomes" id="UP001626550">
    <property type="component" value="Unassembled WGS sequence"/>
</dbReference>
<keyword evidence="17" id="KW-1185">Reference proteome</keyword>
<feature type="transmembrane region" description="Helical" evidence="14">
    <location>
        <begin position="66"/>
        <end position="83"/>
    </location>
</feature>
<keyword evidence="6 13" id="KW-0812">Transmembrane</keyword>
<dbReference type="InterPro" id="IPR004709">
    <property type="entry name" value="NaH_exchanger"/>
</dbReference>
<comment type="similarity">
    <text evidence="3 13">Belongs to the monovalent cation:proton antiporter 1 (CPA1) transporter (TC 2.A.36) family.</text>
</comment>
<dbReference type="EMBL" id="JBJKFK010002259">
    <property type="protein sequence ID" value="KAL3311387.1"/>
    <property type="molecule type" value="Genomic_DNA"/>
</dbReference>
<dbReference type="GO" id="GO:0015297">
    <property type="term" value="F:antiporter activity"/>
    <property type="evidence" value="ECO:0007669"/>
    <property type="project" value="UniProtKB-KW"/>
</dbReference>
<dbReference type="InterPro" id="IPR006153">
    <property type="entry name" value="Cation/H_exchanger_TM"/>
</dbReference>
<evidence type="ECO:0000256" key="1">
    <source>
        <dbReference type="ARBA" id="ARBA00004195"/>
    </source>
</evidence>